<dbReference type="Proteomes" id="UP001140011">
    <property type="component" value="Unassembled WGS sequence"/>
</dbReference>
<feature type="domain" description="DHHA2" evidence="5">
    <location>
        <begin position="235"/>
        <end position="385"/>
    </location>
</feature>
<dbReference type="GO" id="GO:0004309">
    <property type="term" value="F:exopolyphosphatase activity"/>
    <property type="evidence" value="ECO:0007669"/>
    <property type="project" value="UniProtKB-EC"/>
</dbReference>
<keyword evidence="3 6" id="KW-0378">Hydrolase</keyword>
<evidence type="ECO:0000313" key="7">
    <source>
        <dbReference type="Proteomes" id="UP001140011"/>
    </source>
</evidence>
<evidence type="ECO:0000256" key="1">
    <source>
        <dbReference type="ARBA" id="ARBA00001936"/>
    </source>
</evidence>
<comment type="cofactor">
    <cofactor evidence="1">
        <name>Mn(2+)</name>
        <dbReference type="ChEBI" id="CHEBI:29035"/>
    </cofactor>
</comment>
<proteinExistence type="predicted"/>
<dbReference type="GO" id="GO:0046872">
    <property type="term" value="F:metal ion binding"/>
    <property type="evidence" value="ECO:0007669"/>
    <property type="project" value="UniProtKB-KW"/>
</dbReference>
<dbReference type="InterPro" id="IPR038222">
    <property type="entry name" value="DHHA2_dom_sf"/>
</dbReference>
<keyword evidence="2" id="KW-0479">Metal-binding</keyword>
<dbReference type="AlphaFoldDB" id="A0A9W8H223"/>
<dbReference type="SUPFAM" id="SSF64182">
    <property type="entry name" value="DHH phosphoesterases"/>
    <property type="match status" value="1"/>
</dbReference>
<evidence type="ECO:0000313" key="6">
    <source>
        <dbReference type="EMBL" id="KAJ2754741.1"/>
    </source>
</evidence>
<dbReference type="EC" id="3.6.1.11" evidence="6"/>
<sequence>MTVAFKTFIRALAANSALLRANNTAIPGRLTLVLGNESADLDSMVSSISLAYALSQSTNLVVPVINTNRQDMVLRPECDLLLRHTLSDISALTFIDDIDLAHLANESLDVWLVDHNAPASRQAFLEPFVRGIVDHHIDEGKCLGAQRQIEVVASCATLVAQRLWGLGVMDPDLAKLLIAPILVDSSNLNPAACRATPADIASVQWLSTLVDWAPEQSLASDDDMSLDVSGPDALYSVLDSLKGKVSHLSSYDLLRKDYKQWQVTDGTGKLWTVGISSISFPLKKWIKRDGLSDIEQAVRHWIDKQQLDLALVMTHGKTKEDGVKVYGRQLIVASERDVGKVVDKLRNVDILGLQPFDKTGGVWMFTQSRSESSRKQVFPAVKDVIEQLDY</sequence>
<keyword evidence="4" id="KW-0464">Manganese</keyword>
<comment type="caution">
    <text evidence="6">The sequence shown here is derived from an EMBL/GenBank/DDBJ whole genome shotgun (WGS) entry which is preliminary data.</text>
</comment>
<evidence type="ECO:0000256" key="3">
    <source>
        <dbReference type="ARBA" id="ARBA00022801"/>
    </source>
</evidence>
<reference evidence="6" key="1">
    <citation type="submission" date="2022-07" db="EMBL/GenBank/DDBJ databases">
        <title>Phylogenomic reconstructions and comparative analyses of Kickxellomycotina fungi.</title>
        <authorList>
            <person name="Reynolds N.K."/>
            <person name="Stajich J.E."/>
            <person name="Barry K."/>
            <person name="Grigoriev I.V."/>
            <person name="Crous P."/>
            <person name="Smith M.E."/>
        </authorList>
    </citation>
    <scope>NUCLEOTIDE SEQUENCE</scope>
    <source>
        <strain evidence="6">BCRC 34297</strain>
    </source>
</reference>
<dbReference type="InterPro" id="IPR038763">
    <property type="entry name" value="DHH_sf"/>
</dbReference>
<organism evidence="6 7">
    <name type="scientific">Coemansia pectinata</name>
    <dbReference type="NCBI Taxonomy" id="1052879"/>
    <lineage>
        <taxon>Eukaryota</taxon>
        <taxon>Fungi</taxon>
        <taxon>Fungi incertae sedis</taxon>
        <taxon>Zoopagomycota</taxon>
        <taxon>Kickxellomycotina</taxon>
        <taxon>Kickxellomycetes</taxon>
        <taxon>Kickxellales</taxon>
        <taxon>Kickxellaceae</taxon>
        <taxon>Coemansia</taxon>
    </lineage>
</organism>
<dbReference type="PANTHER" id="PTHR12112:SF39">
    <property type="entry name" value="EG:152A3.5 PROTEIN (FBGN0003116_PN PROTEIN)"/>
    <property type="match status" value="1"/>
</dbReference>
<dbReference type="EMBL" id="JANBUH010000098">
    <property type="protein sequence ID" value="KAJ2754741.1"/>
    <property type="molecule type" value="Genomic_DNA"/>
</dbReference>
<keyword evidence="7" id="KW-1185">Reference proteome</keyword>
<dbReference type="Gene3D" id="3.90.1640.10">
    <property type="entry name" value="inorganic pyrophosphatase (n-terminal core)"/>
    <property type="match status" value="1"/>
</dbReference>
<protein>
    <submittedName>
        <fullName evidence="6">Exopolyphosphatase</fullName>
        <ecNumber evidence="6">3.6.1.11</ecNumber>
    </submittedName>
</protein>
<evidence type="ECO:0000256" key="2">
    <source>
        <dbReference type="ARBA" id="ARBA00022723"/>
    </source>
</evidence>
<evidence type="ECO:0000256" key="4">
    <source>
        <dbReference type="ARBA" id="ARBA00023211"/>
    </source>
</evidence>
<dbReference type="Pfam" id="PF01368">
    <property type="entry name" value="DHH"/>
    <property type="match status" value="1"/>
</dbReference>
<gene>
    <name evidence="6" type="primary">PPX1</name>
    <name evidence="6" type="ORF">GGI19_002183</name>
</gene>
<dbReference type="PANTHER" id="PTHR12112">
    <property type="entry name" value="BNIP - RELATED"/>
    <property type="match status" value="1"/>
</dbReference>
<dbReference type="Pfam" id="PF02833">
    <property type="entry name" value="DHHA2"/>
    <property type="match status" value="1"/>
</dbReference>
<accession>A0A9W8H223</accession>
<dbReference type="GO" id="GO:0005737">
    <property type="term" value="C:cytoplasm"/>
    <property type="evidence" value="ECO:0007669"/>
    <property type="project" value="InterPro"/>
</dbReference>
<evidence type="ECO:0000259" key="5">
    <source>
        <dbReference type="SMART" id="SM01131"/>
    </source>
</evidence>
<dbReference type="InterPro" id="IPR004097">
    <property type="entry name" value="DHHA2"/>
</dbReference>
<dbReference type="InterPro" id="IPR001667">
    <property type="entry name" value="DDH_dom"/>
</dbReference>
<dbReference type="OrthoDB" id="374045at2759"/>
<dbReference type="Gene3D" id="3.10.310.20">
    <property type="entry name" value="DHHA2 domain"/>
    <property type="match status" value="1"/>
</dbReference>
<name>A0A9W8H223_9FUNG</name>
<dbReference type="SMART" id="SM01131">
    <property type="entry name" value="DHHA2"/>
    <property type="match status" value="1"/>
</dbReference>